<evidence type="ECO:0000313" key="2">
    <source>
        <dbReference type="Proteomes" id="UP000010105"/>
    </source>
</evidence>
<accession>K0E399</accession>
<evidence type="ECO:0000313" key="1">
    <source>
        <dbReference type="EMBL" id="AFT90249.1"/>
    </source>
</evidence>
<name>K0E399_9BURK</name>
<organism evidence="1 2">
    <name type="scientific">Paraburkholderia phenoliruptrix BR3459a</name>
    <dbReference type="NCBI Taxonomy" id="1229205"/>
    <lineage>
        <taxon>Bacteria</taxon>
        <taxon>Pseudomonadati</taxon>
        <taxon>Pseudomonadota</taxon>
        <taxon>Betaproteobacteria</taxon>
        <taxon>Burkholderiales</taxon>
        <taxon>Burkholderiaceae</taxon>
        <taxon>Paraburkholderia</taxon>
    </lineage>
</organism>
<dbReference type="Proteomes" id="UP000010105">
    <property type="component" value="Plasmid pSYMBR3459"/>
</dbReference>
<protein>
    <submittedName>
        <fullName evidence="1">Uncharacterized protein</fullName>
    </submittedName>
</protein>
<dbReference type="HOGENOM" id="CLU_2664048_0_0_4"/>
<proteinExistence type="predicted"/>
<geneLocation type="plasmid" evidence="1 2">
    <name>pSYMBR3459</name>
</geneLocation>
<dbReference type="PATRIC" id="fig|1229205.11.peg.6975"/>
<keyword evidence="1" id="KW-0614">Plasmid</keyword>
<dbReference type="EMBL" id="CP003865">
    <property type="protein sequence ID" value="AFT90249.1"/>
    <property type="molecule type" value="Genomic_DNA"/>
</dbReference>
<dbReference type="AlphaFoldDB" id="K0E399"/>
<dbReference type="KEGG" id="bpx:BUPH_08369"/>
<reference evidence="1 2" key="1">
    <citation type="journal article" date="2012" name="J. Bacteriol.">
        <title>Complete Genome Sequence of Burkholderia phenoliruptrix BR3459a (CLA1), a Heat-Tolerant, Nitrogen-Fixing Symbiont of Mimosa flocculosa.</title>
        <authorList>
            <person name="de Oliveira Cunha C."/>
            <person name="Goda Zuleta L.F."/>
            <person name="Paula de Almeida L.G."/>
            <person name="Prioli Ciapina L."/>
            <person name="Lustrino Borges W."/>
            <person name="Pitard R.M."/>
            <person name="Baldani J.I."/>
            <person name="Straliotto R."/>
            <person name="de Faria S.M."/>
            <person name="Hungria M."/>
            <person name="Sousa Cavada B."/>
            <person name="Mercante F.M."/>
            <person name="Ribeiro de Vasconcelos A.T."/>
        </authorList>
    </citation>
    <scope>NUCLEOTIDE SEQUENCE [LARGE SCALE GENOMIC DNA]</scope>
    <source>
        <strain evidence="1 2">BR3459a</strain>
        <plasmid evidence="1 2">pSYMBR3459</plasmid>
    </source>
</reference>
<gene>
    <name evidence="1" type="ORF">BUPH_08369</name>
</gene>
<sequence length="75" mass="8733">MTVDMLSRRPLNVPRYASLPNRRSGSAVLFRSLNRKFFRALLCNPTNRAAFNDWSFVPDDLKDFISRARYCLFCG</sequence>